<dbReference type="PIRSF" id="PIRSF006221">
    <property type="entry name" value="Ketosamine-3-kinase"/>
    <property type="match status" value="1"/>
</dbReference>
<proteinExistence type="inferred from homology"/>
<dbReference type="PANTHER" id="PTHR12149">
    <property type="entry name" value="FRUCTOSAMINE 3 KINASE-RELATED PROTEIN"/>
    <property type="match status" value="1"/>
</dbReference>
<dbReference type="PANTHER" id="PTHR12149:SF8">
    <property type="entry name" value="PROTEIN-RIBULOSAMINE 3-KINASE"/>
    <property type="match status" value="1"/>
</dbReference>
<dbReference type="SUPFAM" id="SSF56112">
    <property type="entry name" value="Protein kinase-like (PK-like)"/>
    <property type="match status" value="1"/>
</dbReference>
<reference evidence="3 4" key="1">
    <citation type="submission" date="2021-04" db="EMBL/GenBank/DDBJ databases">
        <title>The genome sequence of Ideonella sp. 3Y2.</title>
        <authorList>
            <person name="Liu Y."/>
        </authorList>
    </citation>
    <scope>NUCLEOTIDE SEQUENCE [LARGE SCALE GENOMIC DNA]</scope>
    <source>
        <strain evidence="3 4">3Y2</strain>
    </source>
</reference>
<keyword evidence="4" id="KW-1185">Reference proteome</keyword>
<dbReference type="InterPro" id="IPR011009">
    <property type="entry name" value="Kinase-like_dom_sf"/>
</dbReference>
<keyword evidence="2" id="KW-0808">Transferase</keyword>
<accession>A0A940Y6V6</accession>
<dbReference type="Proteomes" id="UP000676246">
    <property type="component" value="Unassembled WGS sequence"/>
</dbReference>
<comment type="similarity">
    <text evidence="1 2">Belongs to the fructosamine kinase family.</text>
</comment>
<dbReference type="Gene3D" id="3.90.1200.10">
    <property type="match status" value="1"/>
</dbReference>
<protein>
    <submittedName>
        <fullName evidence="3">Fructosamine kinase family protein</fullName>
    </submittedName>
</protein>
<sequence length="283" mass="30301">MLHRALSEHFPGDWRCQALNISGLCETWRAEGPQGARLFIKTLPQARAAVLDAEADGLRALAAARALRVPAVAGVFLHEGTAVLALEWLDLKPLGDVGGAAFGAALHTAEAPARYGWSRGNWLGATPQDNAWSAGDGLADWLGFLATRRLRPLAQGLDAALVDAVERLISRLPALFDDGHVPRPSLIHGDLWSGNWGALADGTPVVFDPAVSVSDAEAELAMMELFGAPPPAFWPAYRAAAPLHGGYVRRRPVYQLVHLLNHARLFGGGYARQALAVAQRLIQ</sequence>
<evidence type="ECO:0000313" key="3">
    <source>
        <dbReference type="EMBL" id="MBQ0929350.1"/>
    </source>
</evidence>
<dbReference type="EMBL" id="JAGQDD010000001">
    <property type="protein sequence ID" value="MBQ0929350.1"/>
    <property type="molecule type" value="Genomic_DNA"/>
</dbReference>
<organism evidence="3 4">
    <name type="scientific">Ideonella alba</name>
    <dbReference type="NCBI Taxonomy" id="2824118"/>
    <lineage>
        <taxon>Bacteria</taxon>
        <taxon>Pseudomonadati</taxon>
        <taxon>Pseudomonadota</taxon>
        <taxon>Betaproteobacteria</taxon>
        <taxon>Burkholderiales</taxon>
        <taxon>Sphaerotilaceae</taxon>
        <taxon>Ideonella</taxon>
    </lineage>
</organism>
<dbReference type="Gene3D" id="3.30.200.20">
    <property type="entry name" value="Phosphorylase Kinase, domain 1"/>
    <property type="match status" value="1"/>
</dbReference>
<dbReference type="Pfam" id="PF03881">
    <property type="entry name" value="Fructosamin_kin"/>
    <property type="match status" value="1"/>
</dbReference>
<dbReference type="AlphaFoldDB" id="A0A940Y6V6"/>
<evidence type="ECO:0000256" key="2">
    <source>
        <dbReference type="PIRNR" id="PIRNR006221"/>
    </source>
</evidence>
<keyword evidence="2 3" id="KW-0418">Kinase</keyword>
<name>A0A940Y6V6_9BURK</name>
<gene>
    <name evidence="3" type="ORF">KAK03_02560</name>
</gene>
<evidence type="ECO:0000313" key="4">
    <source>
        <dbReference type="Proteomes" id="UP000676246"/>
    </source>
</evidence>
<dbReference type="InterPro" id="IPR016477">
    <property type="entry name" value="Fructo-/Ketosamine-3-kinase"/>
</dbReference>
<evidence type="ECO:0000256" key="1">
    <source>
        <dbReference type="ARBA" id="ARBA00009460"/>
    </source>
</evidence>
<dbReference type="RefSeq" id="WP_210851598.1">
    <property type="nucleotide sequence ID" value="NZ_JAGQDD010000001.1"/>
</dbReference>
<dbReference type="GO" id="GO:0016301">
    <property type="term" value="F:kinase activity"/>
    <property type="evidence" value="ECO:0007669"/>
    <property type="project" value="UniProtKB-UniRule"/>
</dbReference>
<comment type="caution">
    <text evidence="3">The sequence shown here is derived from an EMBL/GenBank/DDBJ whole genome shotgun (WGS) entry which is preliminary data.</text>
</comment>